<dbReference type="AlphaFoldDB" id="T0YRB7"/>
<dbReference type="PANTHER" id="PTHR21262:SF31">
    <property type="entry name" value="GTP PYROPHOSPHOKINASE"/>
    <property type="match status" value="1"/>
</dbReference>
<dbReference type="EMBL" id="AUZY01011211">
    <property type="protein sequence ID" value="EQD35683.1"/>
    <property type="molecule type" value="Genomic_DNA"/>
</dbReference>
<feature type="compositionally biased region" description="Basic and acidic residues" evidence="1">
    <location>
        <begin position="156"/>
        <end position="169"/>
    </location>
</feature>
<feature type="non-terminal residue" evidence="3">
    <location>
        <position position="1"/>
    </location>
</feature>
<comment type="caution">
    <text evidence="3">The sequence shown here is derived from an EMBL/GenBank/DDBJ whole genome shotgun (WGS) entry which is preliminary data.</text>
</comment>
<feature type="region of interest" description="Disordered" evidence="1">
    <location>
        <begin position="131"/>
        <end position="169"/>
    </location>
</feature>
<dbReference type="InterPro" id="IPR007685">
    <property type="entry name" value="RelA_SpoT"/>
</dbReference>
<accession>T0YRB7</accession>
<proteinExistence type="predicted"/>
<dbReference type="PANTHER" id="PTHR21262">
    <property type="entry name" value="GUANOSINE-3',5'-BIS DIPHOSPHATE 3'-PYROPHOSPHOHYDROLASE"/>
    <property type="match status" value="1"/>
</dbReference>
<evidence type="ECO:0000259" key="2">
    <source>
        <dbReference type="SMART" id="SM00954"/>
    </source>
</evidence>
<protein>
    <submittedName>
        <fullName evidence="3">(P)ppGpp synthetase I, SpoT/RelA</fullName>
    </submittedName>
</protein>
<dbReference type="SUPFAM" id="SSF81301">
    <property type="entry name" value="Nucleotidyltransferase"/>
    <property type="match status" value="1"/>
</dbReference>
<dbReference type="Gene3D" id="3.30.460.10">
    <property type="entry name" value="Beta Polymerase, domain 2"/>
    <property type="match status" value="1"/>
</dbReference>
<dbReference type="GO" id="GO:0005886">
    <property type="term" value="C:plasma membrane"/>
    <property type="evidence" value="ECO:0007669"/>
    <property type="project" value="TreeGrafter"/>
</dbReference>
<dbReference type="InterPro" id="IPR043519">
    <property type="entry name" value="NT_sf"/>
</dbReference>
<sequence>CYGALGVVHTLWKPIPAASRITSMPKGNGYQSLHTTVVGAAGEPMEIQIRTAAMHRTAEEGIAAHWHYKESSAGDPRLDERFSWLRALLEWQKEMLDAERFVENVKLDIFPDEVFVFTPTGSALAAGRVHPGRLRLSDPHRRRTPLPGGQGQLADGRARPPPGERGHRR</sequence>
<reference evidence="3" key="1">
    <citation type="submission" date="2013-08" db="EMBL/GenBank/DDBJ databases">
        <authorList>
            <person name="Mendez C."/>
            <person name="Richter M."/>
            <person name="Ferrer M."/>
            <person name="Sanchez J."/>
        </authorList>
    </citation>
    <scope>NUCLEOTIDE SEQUENCE</scope>
</reference>
<reference evidence="3" key="2">
    <citation type="journal article" date="2014" name="ISME J.">
        <title>Microbial stratification in low pH oxic and suboxic macroscopic growths along an acid mine drainage.</title>
        <authorList>
            <person name="Mendez-Garcia C."/>
            <person name="Mesa V."/>
            <person name="Sprenger R.R."/>
            <person name="Richter M."/>
            <person name="Diez M.S."/>
            <person name="Solano J."/>
            <person name="Bargiela R."/>
            <person name="Golyshina O.V."/>
            <person name="Manteca A."/>
            <person name="Ramos J.L."/>
            <person name="Gallego J.R."/>
            <person name="Llorente I."/>
            <person name="Martins Dos Santos V.A."/>
            <person name="Jensen O.N."/>
            <person name="Pelaez A.I."/>
            <person name="Sanchez J."/>
            <person name="Ferrer M."/>
        </authorList>
    </citation>
    <scope>NUCLEOTIDE SEQUENCE</scope>
</reference>
<evidence type="ECO:0000313" key="3">
    <source>
        <dbReference type="EMBL" id="EQD35683.1"/>
    </source>
</evidence>
<feature type="domain" description="RelA/SpoT" evidence="2">
    <location>
        <begin position="1"/>
        <end position="72"/>
    </location>
</feature>
<evidence type="ECO:0000256" key="1">
    <source>
        <dbReference type="SAM" id="MobiDB-lite"/>
    </source>
</evidence>
<dbReference type="GO" id="GO:0015969">
    <property type="term" value="P:guanosine tetraphosphate metabolic process"/>
    <property type="evidence" value="ECO:0007669"/>
    <property type="project" value="InterPro"/>
</dbReference>
<name>T0YRB7_9ZZZZ</name>
<feature type="non-terminal residue" evidence="3">
    <location>
        <position position="169"/>
    </location>
</feature>
<gene>
    <name evidence="3" type="ORF">B1B_16815</name>
</gene>
<dbReference type="Pfam" id="PF04607">
    <property type="entry name" value="RelA_SpoT"/>
    <property type="match status" value="1"/>
</dbReference>
<organism evidence="3">
    <name type="scientific">mine drainage metagenome</name>
    <dbReference type="NCBI Taxonomy" id="410659"/>
    <lineage>
        <taxon>unclassified sequences</taxon>
        <taxon>metagenomes</taxon>
        <taxon>ecological metagenomes</taxon>
    </lineage>
</organism>
<dbReference type="SMART" id="SM00954">
    <property type="entry name" value="RelA_SpoT"/>
    <property type="match status" value="1"/>
</dbReference>
<dbReference type="CDD" id="cd05399">
    <property type="entry name" value="NT_Rel-Spo_like"/>
    <property type="match status" value="1"/>
</dbReference>